<name>A0A0G0JR53_9BACT</name>
<proteinExistence type="predicted"/>
<evidence type="ECO:0000256" key="1">
    <source>
        <dbReference type="SAM" id="Phobius"/>
    </source>
</evidence>
<evidence type="ECO:0000313" key="2">
    <source>
        <dbReference type="EMBL" id="KKQ70063.1"/>
    </source>
</evidence>
<protein>
    <submittedName>
        <fullName evidence="2">Uncharacterized protein</fullName>
    </submittedName>
</protein>
<gene>
    <name evidence="2" type="ORF">US91_C0007G0073</name>
</gene>
<organism evidence="2 3">
    <name type="scientific">Candidatus Falkowbacteria bacterium GW2011_GWE1_38_31</name>
    <dbReference type="NCBI Taxonomy" id="1618638"/>
    <lineage>
        <taxon>Bacteria</taxon>
        <taxon>Candidatus Falkowiibacteriota</taxon>
    </lineage>
</organism>
<sequence>MAKIFKKQIERSIPVFVIISLIMSSTAMGLFFNINFDIYKLIKTKSAVIDVPDALAVDMASTTVEVQNAPPVITIAPAEVPASTSTSPVNVGANLSIQVTATDGESNGYYLLICSSDSIIPDTSGGENHRCGATTFGSSTMAASGAQATTTFAVTDPGAEYDDWYAFVCDNHATQADCSVTGNQGAAPNSGDNSSPFYVNHAPSFSSVLTSSDNKNPGNSGDPFVVTASATDGDVMGGIDELAVYVCSTDSWTIGSGCAGTQLCYGTSTAPDVSCSFATSTPAADGSYPYYAFVRDWHNMAAIGNSKTSNYNVNNVAPVIGSVILHDSEDIIVNMKGMDEVAATTTSTSVSDNNGCLDVATGGYATSSIYWSSVANAQFCAANDNNCYQIGTADCVISAGSCTGNSDADLTYVCSTTIAYHAIPTDDATGSPYVTSNWLGSLTVTDDDGLNVTATSSVGVDLITLVALEVSEITIPYNSVKASQNTGAYNATTTIVNYGNSPLDSGVDVNDMDKDDMLGDLIEAENQQFSTSTFIYGSGSWSVEEASSTFQVDIVAAKPTSQANVSDQIYWGIGIPAGKPSGTYTGQNVFTAILDDDRW</sequence>
<dbReference type="AlphaFoldDB" id="A0A0G0JR53"/>
<dbReference type="Proteomes" id="UP000034022">
    <property type="component" value="Unassembled WGS sequence"/>
</dbReference>
<keyword evidence="1" id="KW-0812">Transmembrane</keyword>
<dbReference type="EMBL" id="LBUU01000007">
    <property type="protein sequence ID" value="KKQ70063.1"/>
    <property type="molecule type" value="Genomic_DNA"/>
</dbReference>
<reference evidence="2 3" key="1">
    <citation type="journal article" date="2015" name="Nature">
        <title>rRNA introns, odd ribosomes, and small enigmatic genomes across a large radiation of phyla.</title>
        <authorList>
            <person name="Brown C.T."/>
            <person name="Hug L.A."/>
            <person name="Thomas B.C."/>
            <person name="Sharon I."/>
            <person name="Castelle C.J."/>
            <person name="Singh A."/>
            <person name="Wilkins M.J."/>
            <person name="Williams K.H."/>
            <person name="Banfield J.F."/>
        </authorList>
    </citation>
    <scope>NUCLEOTIDE SEQUENCE [LARGE SCALE GENOMIC DNA]</scope>
</reference>
<keyword evidence="1" id="KW-1133">Transmembrane helix</keyword>
<keyword evidence="1" id="KW-0472">Membrane</keyword>
<feature type="transmembrane region" description="Helical" evidence="1">
    <location>
        <begin position="12"/>
        <end position="32"/>
    </location>
</feature>
<comment type="caution">
    <text evidence="2">The sequence shown here is derived from an EMBL/GenBank/DDBJ whole genome shotgun (WGS) entry which is preliminary data.</text>
</comment>
<evidence type="ECO:0000313" key="3">
    <source>
        <dbReference type="Proteomes" id="UP000034022"/>
    </source>
</evidence>
<accession>A0A0G0JR53</accession>